<proteinExistence type="predicted"/>
<dbReference type="Proteomes" id="UP000789570">
    <property type="component" value="Unassembled WGS sequence"/>
</dbReference>
<dbReference type="InterPro" id="IPR000198">
    <property type="entry name" value="RhoGAP_dom"/>
</dbReference>
<sequence>MLRGAKHILKKKNVQKSANNNGNAFRKLSQKKTTNLKGFGNNVTIEETSLIVKRCVEQIRLRGLNTVNIFKPMRIGDGGDEVKYLLNCLLNDNLPEFEDEIQSQDINNIVSAMKWALRHCKCIIIPFNDYEHFNLYEQEMNYDVRKRLFTNYFLNSIPILNREIVLELFDICIQLTSSVLPPSNSDIDNNPLKIIKSLALCLIGYNDDEKEKNFNSFDDAYREWIKSSNAYNEDSEAGHKHQKEVIQTTEFPESPTKSNKSRKCFLKKSLVHFSAPSERPISILRVTRTVPPSITNNERKSRCPSILLPEMLDNLNRRTIVRTSAMMSLEEQNIAEKIWIEFQRNGIASLSDDYIKLFFSLDERMIKENLHNDLAITPIEKNWKDFSKKAGGNDPDNAMRPKTIAWDDFTTKGFRDSLDNLSDVLTLASSVKSPLLRDNDPNSVQNGSTMTPTTTTTRNDGKKHKLKRGINLRALKKKSFDSNNDFDYNEHEEDWEDWYVIDAAQDFQVTTHLAIETIDELFPYIWIETTADEVTNRWGEWVFVEPRQDLINRECEWIMIEEKEQILNIWDDSKVRGGRGKLRRNLPRLSGSFDNSDVEGHNTRRKRISTKDISAPIPIDYTEEISRRLTSQGYDSETGMMEMGYTNENNNNNRLTQTSHIMPTQYETVAEYDEDHENYAEGYGGERYSDEYAEENDYDEYDQTADRNSMGEFYYDENTDYIEHLEQDDDTRNEHTEVGYNDDDYTTNTQYGYL</sequence>
<organism evidence="3 4">
    <name type="scientific">Funneliformis caledonium</name>
    <dbReference type="NCBI Taxonomy" id="1117310"/>
    <lineage>
        <taxon>Eukaryota</taxon>
        <taxon>Fungi</taxon>
        <taxon>Fungi incertae sedis</taxon>
        <taxon>Mucoromycota</taxon>
        <taxon>Glomeromycotina</taxon>
        <taxon>Glomeromycetes</taxon>
        <taxon>Glomerales</taxon>
        <taxon>Glomeraceae</taxon>
        <taxon>Funneliformis</taxon>
    </lineage>
</organism>
<dbReference type="PANTHER" id="PTHR28093:SF1">
    <property type="entry name" value="MORPHOGENESIS-RELATED PROTEIN MSB1"/>
    <property type="match status" value="1"/>
</dbReference>
<dbReference type="AlphaFoldDB" id="A0A9N9H7Q9"/>
<evidence type="ECO:0000313" key="4">
    <source>
        <dbReference type="Proteomes" id="UP000789570"/>
    </source>
</evidence>
<dbReference type="InterPro" id="IPR008936">
    <property type="entry name" value="Rho_GTPase_activation_prot"/>
</dbReference>
<protein>
    <submittedName>
        <fullName evidence="3">16693_t:CDS:1</fullName>
    </submittedName>
</protein>
<dbReference type="EMBL" id="CAJVPQ010005057">
    <property type="protein sequence ID" value="CAG8663205.1"/>
    <property type="molecule type" value="Genomic_DNA"/>
</dbReference>
<feature type="region of interest" description="Disordered" evidence="1">
    <location>
        <begin position="732"/>
        <end position="754"/>
    </location>
</feature>
<evidence type="ECO:0000256" key="1">
    <source>
        <dbReference type="SAM" id="MobiDB-lite"/>
    </source>
</evidence>
<feature type="region of interest" description="Disordered" evidence="1">
    <location>
        <begin position="236"/>
        <end position="260"/>
    </location>
</feature>
<dbReference type="SUPFAM" id="SSF48350">
    <property type="entry name" value="GTPase activation domain, GAP"/>
    <property type="match status" value="1"/>
</dbReference>
<keyword evidence="4" id="KW-1185">Reference proteome</keyword>
<evidence type="ECO:0000259" key="2">
    <source>
        <dbReference type="PROSITE" id="PS50238"/>
    </source>
</evidence>
<dbReference type="OrthoDB" id="3362494at2759"/>
<accession>A0A9N9H7Q9</accession>
<dbReference type="InterPro" id="IPR037508">
    <property type="entry name" value="Msb1/Mug8"/>
</dbReference>
<dbReference type="PANTHER" id="PTHR28093">
    <property type="entry name" value="MORPHOGENESIS-RELATED PROTEIN MSB1"/>
    <property type="match status" value="1"/>
</dbReference>
<dbReference type="Pfam" id="PF08101">
    <property type="entry name" value="Msb1-Mug8_dom"/>
    <property type="match status" value="1"/>
</dbReference>
<dbReference type="GO" id="GO:0007165">
    <property type="term" value="P:signal transduction"/>
    <property type="evidence" value="ECO:0007669"/>
    <property type="project" value="InterPro"/>
</dbReference>
<dbReference type="InterPro" id="IPR012965">
    <property type="entry name" value="Msb1/Mug8_dom"/>
</dbReference>
<feature type="region of interest" description="Disordered" evidence="1">
    <location>
        <begin position="436"/>
        <end position="463"/>
    </location>
</feature>
<gene>
    <name evidence="3" type="ORF">FCALED_LOCUS11646</name>
</gene>
<dbReference type="Gene3D" id="1.10.555.10">
    <property type="entry name" value="Rho GTPase activation protein"/>
    <property type="match status" value="1"/>
</dbReference>
<name>A0A9N9H7Q9_9GLOM</name>
<feature type="domain" description="Rho-GAP" evidence="2">
    <location>
        <begin position="34"/>
        <end position="232"/>
    </location>
</feature>
<evidence type="ECO:0000313" key="3">
    <source>
        <dbReference type="EMBL" id="CAG8663205.1"/>
    </source>
</evidence>
<dbReference type="PROSITE" id="PS50238">
    <property type="entry name" value="RHOGAP"/>
    <property type="match status" value="1"/>
</dbReference>
<comment type="caution">
    <text evidence="3">The sequence shown here is derived from an EMBL/GenBank/DDBJ whole genome shotgun (WGS) entry which is preliminary data.</text>
</comment>
<feature type="compositionally biased region" description="Polar residues" evidence="1">
    <location>
        <begin position="245"/>
        <end position="258"/>
    </location>
</feature>
<reference evidence="3" key="1">
    <citation type="submission" date="2021-06" db="EMBL/GenBank/DDBJ databases">
        <authorList>
            <person name="Kallberg Y."/>
            <person name="Tangrot J."/>
            <person name="Rosling A."/>
        </authorList>
    </citation>
    <scope>NUCLEOTIDE SEQUENCE</scope>
    <source>
        <strain evidence="3">UK204</strain>
    </source>
</reference>